<evidence type="ECO:0000313" key="2">
    <source>
        <dbReference type="EMBL" id="MBD1401505.1"/>
    </source>
</evidence>
<evidence type="ECO:0000313" key="3">
    <source>
        <dbReference type="Proteomes" id="UP000632828"/>
    </source>
</evidence>
<protein>
    <submittedName>
        <fullName evidence="2">Nickel pincer cofactor biosynthesis protein LarB</fullName>
    </submittedName>
</protein>
<gene>
    <name evidence="2" type="primary">larB</name>
    <name evidence="2" type="ORF">ICT70_12605</name>
</gene>
<dbReference type="RefSeq" id="WP_191157182.1">
    <property type="nucleotide sequence ID" value="NZ_JACWUN010000016.1"/>
</dbReference>
<dbReference type="SUPFAM" id="SSF52255">
    <property type="entry name" value="N5-CAIR mutase (phosphoribosylaminoimidazole carboxylase, PurE)"/>
    <property type="match status" value="1"/>
</dbReference>
<dbReference type="AlphaFoldDB" id="A0A8J6UIQ8"/>
<feature type="domain" description="PurE" evidence="1">
    <location>
        <begin position="120"/>
        <end position="251"/>
    </location>
</feature>
<reference evidence="2" key="1">
    <citation type="submission" date="2020-09" db="EMBL/GenBank/DDBJ databases">
        <title>Pelobacter alkaliphilus sp. nov., a novel anaerobic arsenate-reducing bacterium from terrestrial mud volcano.</title>
        <authorList>
            <person name="Khomyakova M.A."/>
            <person name="Merkel A.Y."/>
            <person name="Slobodkin A.I."/>
        </authorList>
    </citation>
    <scope>NUCLEOTIDE SEQUENCE</scope>
    <source>
        <strain evidence="2">M08fum</strain>
    </source>
</reference>
<dbReference type="PANTHER" id="PTHR43064:SF1">
    <property type="entry name" value="SLL1489 PROTEIN"/>
    <property type="match status" value="1"/>
</dbReference>
<dbReference type="GO" id="GO:0006189">
    <property type="term" value="P:'de novo' IMP biosynthetic process"/>
    <property type="evidence" value="ECO:0007669"/>
    <property type="project" value="InterPro"/>
</dbReference>
<proteinExistence type="predicted"/>
<comment type="caution">
    <text evidence="2">The sequence shown here is derived from an EMBL/GenBank/DDBJ whole genome shotgun (WGS) entry which is preliminary data.</text>
</comment>
<evidence type="ECO:0000259" key="1">
    <source>
        <dbReference type="SMART" id="SM01001"/>
    </source>
</evidence>
<dbReference type="Gene3D" id="3.40.50.1970">
    <property type="match status" value="1"/>
</dbReference>
<dbReference type="InterPro" id="IPR039476">
    <property type="entry name" value="P2CMN_synthase_LarB"/>
</dbReference>
<dbReference type="Proteomes" id="UP000632828">
    <property type="component" value="Unassembled WGS sequence"/>
</dbReference>
<name>A0A8J6UIQ8_9BACT</name>
<sequence>MNQNQLTTLLEQLVSGNLSVSDAVNQLKHLPYEDLGVARIDHHRELRQGVAEIILGQSKTLDQLSTIITALDDRQRNVLVTRLDQHKGETLTRQFPGGEYDELARTFCLVHQPAVNQGRGKILVICAGTSDLPVAREAVITARMLGNDVEELVDVGVAGIHRLLSCQEQLHQAAVVIVVAGMEGALPSVVGGLVAVPVIAVPTSVGYGAAFGGVAALLGMLNSCASGVTVVNIDNGFGAAFAANRINRTKS</sequence>
<organism evidence="2 3">
    <name type="scientific">Pelovirga terrestris</name>
    <dbReference type="NCBI Taxonomy" id="2771352"/>
    <lineage>
        <taxon>Bacteria</taxon>
        <taxon>Pseudomonadati</taxon>
        <taxon>Thermodesulfobacteriota</taxon>
        <taxon>Desulfuromonadia</taxon>
        <taxon>Geobacterales</taxon>
        <taxon>Geobacteraceae</taxon>
        <taxon>Pelovirga</taxon>
    </lineage>
</organism>
<dbReference type="InterPro" id="IPR000031">
    <property type="entry name" value="PurE_dom"/>
</dbReference>
<dbReference type="EMBL" id="JACWUN010000016">
    <property type="protein sequence ID" value="MBD1401505.1"/>
    <property type="molecule type" value="Genomic_DNA"/>
</dbReference>
<dbReference type="Pfam" id="PF00731">
    <property type="entry name" value="AIRC"/>
    <property type="match status" value="1"/>
</dbReference>
<dbReference type="PANTHER" id="PTHR43064">
    <property type="entry name" value="PHOSPHORIBOSYLAMINOIMIDAZOLE CARBOXYLASE-RELATED"/>
    <property type="match status" value="1"/>
</dbReference>
<keyword evidence="3" id="KW-1185">Reference proteome</keyword>
<dbReference type="GO" id="GO:0016787">
    <property type="term" value="F:hydrolase activity"/>
    <property type="evidence" value="ECO:0007669"/>
    <property type="project" value="InterPro"/>
</dbReference>
<dbReference type="NCBIfam" id="NF033503">
    <property type="entry name" value="LarB"/>
    <property type="match status" value="1"/>
</dbReference>
<accession>A0A8J6UIQ8</accession>
<dbReference type="SMART" id="SM01001">
    <property type="entry name" value="AIRC"/>
    <property type="match status" value="1"/>
</dbReference>